<dbReference type="Pfam" id="PF20684">
    <property type="entry name" value="Fung_rhodopsin"/>
    <property type="match status" value="1"/>
</dbReference>
<dbReference type="GeneID" id="81603428"/>
<evidence type="ECO:0000259" key="7">
    <source>
        <dbReference type="Pfam" id="PF20684"/>
    </source>
</evidence>
<gene>
    <name evidence="8" type="ORF">N7458_009803</name>
</gene>
<evidence type="ECO:0000256" key="1">
    <source>
        <dbReference type="ARBA" id="ARBA00004141"/>
    </source>
</evidence>
<keyword evidence="9" id="KW-1185">Reference proteome</keyword>
<comment type="similarity">
    <text evidence="5">Belongs to the SAT4 family.</text>
</comment>
<keyword evidence="2 6" id="KW-0812">Transmembrane</keyword>
<keyword evidence="4 6" id="KW-0472">Membrane</keyword>
<dbReference type="PANTHER" id="PTHR33048">
    <property type="entry name" value="PTH11-LIKE INTEGRAL MEMBRANE PROTEIN (AFU_ORTHOLOGUE AFUA_5G11245)"/>
    <property type="match status" value="1"/>
</dbReference>
<comment type="subcellular location">
    <subcellularLocation>
        <location evidence="1">Membrane</location>
        <topology evidence="1">Multi-pass membrane protein</topology>
    </subcellularLocation>
</comment>
<keyword evidence="3 6" id="KW-1133">Transmembrane helix</keyword>
<evidence type="ECO:0000256" key="2">
    <source>
        <dbReference type="ARBA" id="ARBA00022692"/>
    </source>
</evidence>
<feature type="transmembrane region" description="Helical" evidence="6">
    <location>
        <begin position="226"/>
        <end position="245"/>
    </location>
</feature>
<evidence type="ECO:0000256" key="3">
    <source>
        <dbReference type="ARBA" id="ARBA00022989"/>
    </source>
</evidence>
<reference evidence="8" key="2">
    <citation type="journal article" date="2023" name="IMA Fungus">
        <title>Comparative genomic study of the Penicillium genus elucidates a diverse pangenome and 15 lateral gene transfer events.</title>
        <authorList>
            <person name="Petersen C."/>
            <person name="Sorensen T."/>
            <person name="Nielsen M.R."/>
            <person name="Sondergaard T.E."/>
            <person name="Sorensen J.L."/>
            <person name="Fitzpatrick D.A."/>
            <person name="Frisvad J.C."/>
            <person name="Nielsen K.L."/>
        </authorList>
    </citation>
    <scope>NUCLEOTIDE SEQUENCE</scope>
    <source>
        <strain evidence="8">IBT 16125</strain>
    </source>
</reference>
<comment type="caution">
    <text evidence="8">The sequence shown here is derived from an EMBL/GenBank/DDBJ whole genome shotgun (WGS) entry which is preliminary data.</text>
</comment>
<proteinExistence type="inferred from homology"/>
<name>A0AAD6FYT4_9EURO</name>
<dbReference type="GO" id="GO:0016020">
    <property type="term" value="C:membrane"/>
    <property type="evidence" value="ECO:0007669"/>
    <property type="project" value="UniProtKB-SubCell"/>
</dbReference>
<sequence>MAGLASKQITVIVSFVVLNLFAMVATGLRFYSMKLIHRKVKIHDFLCIISLVMLIAYSIVLLIGPTGTITGGIGLHALHVPQSKREIGLKVPSPAFQEQSTEELLTWPVQAFFSSQFFWAISIASFRLAILALYVQAFPTKVFQYFAYGAMSIVCLFFVGSITTTLAICHPIASNWDENVKGKCGDEGTAELAAAAFNMALDIGIVILPVPVIWGLHMSKQKKAAVIATFALSLGISAINLARIIQVLRCSLLDFTYCTADSAILTVAEMAVGIIVACVPMLGPVIFPERRRRFDQRYVYQQNETWYGSSHKHIRQHSDGQGSTEMTLGPTWENRRNIHYNKALPPTPVKVRQGEIALWREFEVQSDTDNRA</sequence>
<evidence type="ECO:0000256" key="6">
    <source>
        <dbReference type="SAM" id="Phobius"/>
    </source>
</evidence>
<organism evidence="8 9">
    <name type="scientific">Penicillium daleae</name>
    <dbReference type="NCBI Taxonomy" id="63821"/>
    <lineage>
        <taxon>Eukaryota</taxon>
        <taxon>Fungi</taxon>
        <taxon>Dikarya</taxon>
        <taxon>Ascomycota</taxon>
        <taxon>Pezizomycotina</taxon>
        <taxon>Eurotiomycetes</taxon>
        <taxon>Eurotiomycetidae</taxon>
        <taxon>Eurotiales</taxon>
        <taxon>Aspergillaceae</taxon>
        <taxon>Penicillium</taxon>
    </lineage>
</organism>
<evidence type="ECO:0000313" key="8">
    <source>
        <dbReference type="EMBL" id="KAJ5438805.1"/>
    </source>
</evidence>
<dbReference type="PANTHER" id="PTHR33048:SF57">
    <property type="entry name" value="INTEGRAL MEMBRANE PROTEIN-RELATED"/>
    <property type="match status" value="1"/>
</dbReference>
<evidence type="ECO:0000313" key="9">
    <source>
        <dbReference type="Proteomes" id="UP001213681"/>
    </source>
</evidence>
<feature type="transmembrane region" description="Helical" evidence="6">
    <location>
        <begin position="12"/>
        <end position="31"/>
    </location>
</feature>
<dbReference type="EMBL" id="JAPVEA010000008">
    <property type="protein sequence ID" value="KAJ5438805.1"/>
    <property type="molecule type" value="Genomic_DNA"/>
</dbReference>
<feature type="transmembrane region" description="Helical" evidence="6">
    <location>
        <begin position="117"/>
        <end position="135"/>
    </location>
</feature>
<feature type="transmembrane region" description="Helical" evidence="6">
    <location>
        <begin position="265"/>
        <end position="287"/>
    </location>
</feature>
<dbReference type="Proteomes" id="UP001213681">
    <property type="component" value="Unassembled WGS sequence"/>
</dbReference>
<feature type="transmembrane region" description="Helical" evidence="6">
    <location>
        <begin position="193"/>
        <end position="214"/>
    </location>
</feature>
<dbReference type="AlphaFoldDB" id="A0AAD6FYT4"/>
<reference evidence="8" key="1">
    <citation type="submission" date="2022-12" db="EMBL/GenBank/DDBJ databases">
        <authorList>
            <person name="Petersen C."/>
        </authorList>
    </citation>
    <scope>NUCLEOTIDE SEQUENCE</scope>
    <source>
        <strain evidence="8">IBT 16125</strain>
    </source>
</reference>
<dbReference type="InterPro" id="IPR052337">
    <property type="entry name" value="SAT4-like"/>
</dbReference>
<evidence type="ECO:0000256" key="5">
    <source>
        <dbReference type="ARBA" id="ARBA00038359"/>
    </source>
</evidence>
<protein>
    <recommendedName>
        <fullName evidence="7">Rhodopsin domain-containing protein</fullName>
    </recommendedName>
</protein>
<feature type="domain" description="Rhodopsin" evidence="7">
    <location>
        <begin position="28"/>
        <end position="286"/>
    </location>
</feature>
<accession>A0AAD6FYT4</accession>
<feature type="transmembrane region" description="Helical" evidence="6">
    <location>
        <begin position="147"/>
        <end position="173"/>
    </location>
</feature>
<feature type="transmembrane region" description="Helical" evidence="6">
    <location>
        <begin position="43"/>
        <end position="63"/>
    </location>
</feature>
<evidence type="ECO:0000256" key="4">
    <source>
        <dbReference type="ARBA" id="ARBA00023136"/>
    </source>
</evidence>
<dbReference type="RefSeq" id="XP_056762034.1">
    <property type="nucleotide sequence ID" value="XM_056913185.1"/>
</dbReference>
<dbReference type="InterPro" id="IPR049326">
    <property type="entry name" value="Rhodopsin_dom_fungi"/>
</dbReference>